<evidence type="ECO:0000256" key="2">
    <source>
        <dbReference type="ARBA" id="ARBA00023002"/>
    </source>
</evidence>
<feature type="domain" description="Gfo/Idh/MocA-like oxidoreductase N-terminal" evidence="3">
    <location>
        <begin position="5"/>
        <end position="123"/>
    </location>
</feature>
<evidence type="ECO:0000313" key="5">
    <source>
        <dbReference type="EMBL" id="MFF0541533.1"/>
    </source>
</evidence>
<accession>A0ABW6PGQ1</accession>
<feature type="domain" description="GFO/IDH/MocA-like oxidoreductase" evidence="4">
    <location>
        <begin position="133"/>
        <end position="251"/>
    </location>
</feature>
<dbReference type="SUPFAM" id="SSF51735">
    <property type="entry name" value="NAD(P)-binding Rossmann-fold domains"/>
    <property type="match status" value="1"/>
</dbReference>
<dbReference type="InterPro" id="IPR036291">
    <property type="entry name" value="NAD(P)-bd_dom_sf"/>
</dbReference>
<protein>
    <submittedName>
        <fullName evidence="5">Gfo/Idh/MocA family oxidoreductase</fullName>
    </submittedName>
</protein>
<dbReference type="Pfam" id="PF01408">
    <property type="entry name" value="GFO_IDH_MocA"/>
    <property type="match status" value="1"/>
</dbReference>
<dbReference type="Gene3D" id="3.30.360.10">
    <property type="entry name" value="Dihydrodipicolinate Reductase, domain 2"/>
    <property type="match status" value="1"/>
</dbReference>
<dbReference type="SUPFAM" id="SSF55347">
    <property type="entry name" value="Glyceraldehyde-3-phosphate dehydrogenase-like, C-terminal domain"/>
    <property type="match status" value="1"/>
</dbReference>
<reference evidence="5 6" key="1">
    <citation type="submission" date="2024-10" db="EMBL/GenBank/DDBJ databases">
        <title>The Natural Products Discovery Center: Release of the First 8490 Sequenced Strains for Exploring Actinobacteria Biosynthetic Diversity.</title>
        <authorList>
            <person name="Kalkreuter E."/>
            <person name="Kautsar S.A."/>
            <person name="Yang D."/>
            <person name="Bader C.D."/>
            <person name="Teijaro C.N."/>
            <person name="Fluegel L."/>
            <person name="Davis C.M."/>
            <person name="Simpson J.R."/>
            <person name="Lauterbach L."/>
            <person name="Steele A.D."/>
            <person name="Gui C."/>
            <person name="Meng S."/>
            <person name="Li G."/>
            <person name="Viehrig K."/>
            <person name="Ye F."/>
            <person name="Su P."/>
            <person name="Kiefer A.F."/>
            <person name="Nichols A."/>
            <person name="Cepeda A.J."/>
            <person name="Yan W."/>
            <person name="Fan B."/>
            <person name="Jiang Y."/>
            <person name="Adhikari A."/>
            <person name="Zheng C.-J."/>
            <person name="Schuster L."/>
            <person name="Cowan T.M."/>
            <person name="Smanski M.J."/>
            <person name="Chevrette M.G."/>
            <person name="De Carvalho L.P.S."/>
            <person name="Shen B."/>
        </authorList>
    </citation>
    <scope>NUCLEOTIDE SEQUENCE [LARGE SCALE GENOMIC DNA]</scope>
    <source>
        <strain evidence="5 6">NPDC004045</strain>
    </source>
</reference>
<dbReference type="EMBL" id="JBIAMX010000001">
    <property type="protein sequence ID" value="MFF0541533.1"/>
    <property type="molecule type" value="Genomic_DNA"/>
</dbReference>
<evidence type="ECO:0000259" key="3">
    <source>
        <dbReference type="Pfam" id="PF01408"/>
    </source>
</evidence>
<gene>
    <name evidence="5" type="ORF">ACFYTF_01690</name>
</gene>
<name>A0ABW6PGQ1_9NOCA</name>
<sequence>MSELGVAIVGYGLAGSVFHAPLIAAEPRMRVASVVTSSPERAARAAAEHPGARVVPTPDDLFADAADIDLVVVATPNRTHAPLACRALSVGLPVVVDKPFAVTAADAANVVAAAEAAGLPLSVFQNRRWDSDFLTLRALIAEGALGAVRRFESRFERWRPATKGTWREAGTVAEGAGILFDLGSHLVDQALVLFGPVVDVHAEIDARRPGIAADDDAYLALTHADGTYSHLWMSAVAPQLGPRLHVQGSLAGYTVSGLDPQEDALRAGRRPGDGTPWGTVAPEHWGLVGEGADQRPREPVPGDYPAFYAGMAAALLDGAPVPVDPRDAVTTLEILERARAVASGRHAAR</sequence>
<dbReference type="Proteomes" id="UP001601444">
    <property type="component" value="Unassembled WGS sequence"/>
</dbReference>
<evidence type="ECO:0000256" key="1">
    <source>
        <dbReference type="ARBA" id="ARBA00010928"/>
    </source>
</evidence>
<dbReference type="InterPro" id="IPR055170">
    <property type="entry name" value="GFO_IDH_MocA-like_dom"/>
</dbReference>
<comment type="similarity">
    <text evidence="1">Belongs to the Gfo/Idh/MocA family.</text>
</comment>
<evidence type="ECO:0000313" key="6">
    <source>
        <dbReference type="Proteomes" id="UP001601444"/>
    </source>
</evidence>
<dbReference type="Pfam" id="PF22725">
    <property type="entry name" value="GFO_IDH_MocA_C3"/>
    <property type="match status" value="1"/>
</dbReference>
<evidence type="ECO:0000259" key="4">
    <source>
        <dbReference type="Pfam" id="PF22725"/>
    </source>
</evidence>
<organism evidence="5 6">
    <name type="scientific">Nocardia thailandica</name>
    <dbReference type="NCBI Taxonomy" id="257275"/>
    <lineage>
        <taxon>Bacteria</taxon>
        <taxon>Bacillati</taxon>
        <taxon>Actinomycetota</taxon>
        <taxon>Actinomycetes</taxon>
        <taxon>Mycobacteriales</taxon>
        <taxon>Nocardiaceae</taxon>
        <taxon>Nocardia</taxon>
    </lineage>
</organism>
<comment type="caution">
    <text evidence="5">The sequence shown here is derived from an EMBL/GenBank/DDBJ whole genome shotgun (WGS) entry which is preliminary data.</text>
</comment>
<keyword evidence="6" id="KW-1185">Reference proteome</keyword>
<dbReference type="Gene3D" id="3.40.50.720">
    <property type="entry name" value="NAD(P)-binding Rossmann-like Domain"/>
    <property type="match status" value="1"/>
</dbReference>
<keyword evidence="2" id="KW-0560">Oxidoreductase</keyword>
<proteinExistence type="inferred from homology"/>
<dbReference type="PANTHER" id="PTHR43708">
    <property type="entry name" value="CONSERVED EXPRESSED OXIDOREDUCTASE (EUROFUNG)"/>
    <property type="match status" value="1"/>
</dbReference>
<dbReference type="PANTHER" id="PTHR43708:SF5">
    <property type="entry name" value="CONSERVED EXPRESSED OXIDOREDUCTASE (EUROFUNG)-RELATED"/>
    <property type="match status" value="1"/>
</dbReference>
<dbReference type="InterPro" id="IPR000683">
    <property type="entry name" value="Gfo/Idh/MocA-like_OxRdtase_N"/>
</dbReference>
<dbReference type="InterPro" id="IPR051317">
    <property type="entry name" value="Gfo/Idh/MocA_oxidoreduct"/>
</dbReference>
<dbReference type="RefSeq" id="WP_387698737.1">
    <property type="nucleotide sequence ID" value="NZ_JBIAMX010000001.1"/>
</dbReference>